<feature type="domain" description="Polysaccharide export protein N-terminal" evidence="5">
    <location>
        <begin position="39"/>
        <end position="102"/>
    </location>
</feature>
<evidence type="ECO:0000256" key="1">
    <source>
        <dbReference type="ARBA" id="ARBA00022729"/>
    </source>
</evidence>
<protein>
    <submittedName>
        <fullName evidence="7">Polysaccharide export protein EpsE</fullName>
    </submittedName>
</protein>
<evidence type="ECO:0000313" key="7">
    <source>
        <dbReference type="EMBL" id="SUU85041.1"/>
    </source>
</evidence>
<evidence type="ECO:0000256" key="2">
    <source>
        <dbReference type="SAM" id="Coils"/>
    </source>
</evidence>
<evidence type="ECO:0000313" key="8">
    <source>
        <dbReference type="Proteomes" id="UP000254343"/>
    </source>
</evidence>
<feature type="region of interest" description="Disordered" evidence="3">
    <location>
        <begin position="405"/>
        <end position="432"/>
    </location>
</feature>
<dbReference type="PANTHER" id="PTHR33619:SF3">
    <property type="entry name" value="POLYSACCHARIDE EXPORT PROTEIN GFCE-RELATED"/>
    <property type="match status" value="1"/>
</dbReference>
<dbReference type="Gene3D" id="3.30.1950.10">
    <property type="entry name" value="wza like domain"/>
    <property type="match status" value="1"/>
</dbReference>
<name>A0A380W7W5_AFIFE</name>
<dbReference type="InterPro" id="IPR003715">
    <property type="entry name" value="Poly_export_N"/>
</dbReference>
<accession>A0A380W7W5</accession>
<feature type="coiled-coil region" evidence="2">
    <location>
        <begin position="344"/>
        <end position="371"/>
    </location>
</feature>
<feature type="domain" description="AprE-like long alpha-helical hairpin" evidence="6">
    <location>
        <begin position="182"/>
        <end position="369"/>
    </location>
</feature>
<keyword evidence="1 4" id="KW-0732">Signal</keyword>
<dbReference type="Pfam" id="PF25994">
    <property type="entry name" value="HH_AprE"/>
    <property type="match status" value="1"/>
</dbReference>
<dbReference type="OrthoDB" id="9798876at2"/>
<evidence type="ECO:0000259" key="5">
    <source>
        <dbReference type="Pfam" id="PF02563"/>
    </source>
</evidence>
<dbReference type="Proteomes" id="UP000254343">
    <property type="component" value="Unassembled WGS sequence"/>
</dbReference>
<organism evidence="7 8">
    <name type="scientific">Afipia felis</name>
    <name type="common">Cat scratch disease bacillus</name>
    <dbReference type="NCBI Taxonomy" id="1035"/>
    <lineage>
        <taxon>Bacteria</taxon>
        <taxon>Pseudomonadati</taxon>
        <taxon>Pseudomonadota</taxon>
        <taxon>Alphaproteobacteria</taxon>
        <taxon>Hyphomicrobiales</taxon>
        <taxon>Nitrobacteraceae</taxon>
        <taxon>Afipia</taxon>
    </lineage>
</organism>
<gene>
    <name evidence="7" type="ORF">NCTC12722_02246</name>
</gene>
<keyword evidence="2" id="KW-0175">Coiled coil</keyword>
<dbReference type="Pfam" id="PF02563">
    <property type="entry name" value="Poly_export"/>
    <property type="match status" value="1"/>
</dbReference>
<feature type="chain" id="PRO_5016697808" evidence="4">
    <location>
        <begin position="43"/>
        <end position="432"/>
    </location>
</feature>
<evidence type="ECO:0000259" key="6">
    <source>
        <dbReference type="Pfam" id="PF25994"/>
    </source>
</evidence>
<evidence type="ECO:0000256" key="3">
    <source>
        <dbReference type="SAM" id="MobiDB-lite"/>
    </source>
</evidence>
<dbReference type="GO" id="GO:0015159">
    <property type="term" value="F:polysaccharide transmembrane transporter activity"/>
    <property type="evidence" value="ECO:0007669"/>
    <property type="project" value="InterPro"/>
</dbReference>
<evidence type="ECO:0000256" key="4">
    <source>
        <dbReference type="SAM" id="SignalP"/>
    </source>
</evidence>
<dbReference type="RefSeq" id="WP_002715866.1">
    <property type="nucleotide sequence ID" value="NZ_UFSI01000001.1"/>
</dbReference>
<reference evidence="7 8" key="1">
    <citation type="submission" date="2018-06" db="EMBL/GenBank/DDBJ databases">
        <authorList>
            <consortium name="Pathogen Informatics"/>
            <person name="Doyle S."/>
        </authorList>
    </citation>
    <scope>NUCLEOTIDE SEQUENCE [LARGE SCALE GENOMIC DNA]</scope>
    <source>
        <strain evidence="7 8">NCTC12722</strain>
    </source>
</reference>
<dbReference type="AlphaFoldDB" id="A0A380W7W5"/>
<dbReference type="InterPro" id="IPR049712">
    <property type="entry name" value="Poly_export"/>
</dbReference>
<dbReference type="PANTHER" id="PTHR33619">
    <property type="entry name" value="POLYSACCHARIDE EXPORT PROTEIN GFCE-RELATED"/>
    <property type="match status" value="1"/>
</dbReference>
<feature type="signal peptide" evidence="4">
    <location>
        <begin position="1"/>
        <end position="42"/>
    </location>
</feature>
<dbReference type="EMBL" id="UIGB01000001">
    <property type="protein sequence ID" value="SUU85041.1"/>
    <property type="molecule type" value="Genomic_DNA"/>
</dbReference>
<sequence length="432" mass="48431">MSTARLSMEPGFFGCRKVARLFCFEFLLFAAAMLCAASPAKAEYKLHVGDVIEISVARAPELKQRVPVQLDGSISFPMLGNLPVAGLTPSEAQSRIQAILATKVFRQRLSDGRDNEIMIDHDEVTATVVEYRPIYVNGDVSKPGEYAYRPLMTVRQAVALSGGYELMRYRMQNPVLEAADLRAEYESLWAEFAKEQAHVWRLKTELGEDKSLDQSSLKNLPLSQSTISEIVHVEAEQLKARQADYDNQKASLQHAVALGEKEIGVLTEQQKQDDEGAQADIDELQRTLDFYGKGALPSPRVADSRRAVLMSSTRKLQTSAQLMQIKQQQGDFERQLGKLDDQRRMDLLRELQDANLKLAEVRAKLQSTSEKLQYATLVRSQFVRGGSQPEIVVIRMGEKGQMRIRTNEESELQPGDVVEVTLRPGQSSDQNE</sequence>
<dbReference type="InterPro" id="IPR058781">
    <property type="entry name" value="HH_AprE-like"/>
</dbReference>
<proteinExistence type="predicted"/>